<organism evidence="2 3">
    <name type="scientific">Paractinoplanes deccanensis</name>
    <dbReference type="NCBI Taxonomy" id="113561"/>
    <lineage>
        <taxon>Bacteria</taxon>
        <taxon>Bacillati</taxon>
        <taxon>Actinomycetota</taxon>
        <taxon>Actinomycetes</taxon>
        <taxon>Micromonosporales</taxon>
        <taxon>Micromonosporaceae</taxon>
        <taxon>Paractinoplanes</taxon>
    </lineage>
</organism>
<protein>
    <submittedName>
        <fullName evidence="2">Uncharacterized protein</fullName>
    </submittedName>
</protein>
<evidence type="ECO:0000313" key="3">
    <source>
        <dbReference type="Proteomes" id="UP000609879"/>
    </source>
</evidence>
<feature type="region of interest" description="Disordered" evidence="1">
    <location>
        <begin position="1"/>
        <end position="21"/>
    </location>
</feature>
<evidence type="ECO:0000313" key="2">
    <source>
        <dbReference type="EMBL" id="GID73249.1"/>
    </source>
</evidence>
<dbReference type="Proteomes" id="UP000609879">
    <property type="component" value="Unassembled WGS sequence"/>
</dbReference>
<sequence>MYLDSTDTTTVPRNRQRLDGTPLTPTCEIPLKMCCGAVLLGEQCGCDQNGLFSELPDVFWDLRGVIA</sequence>
<proteinExistence type="predicted"/>
<evidence type="ECO:0000256" key="1">
    <source>
        <dbReference type="SAM" id="MobiDB-lite"/>
    </source>
</evidence>
<gene>
    <name evidence="2" type="ORF">Ade02nite_18900</name>
</gene>
<name>A0ABQ3XZS3_9ACTN</name>
<dbReference type="EMBL" id="BOMI01000033">
    <property type="protein sequence ID" value="GID73249.1"/>
    <property type="molecule type" value="Genomic_DNA"/>
</dbReference>
<dbReference type="RefSeq" id="WP_203761179.1">
    <property type="nucleotide sequence ID" value="NZ_BAAABO010000029.1"/>
</dbReference>
<reference evidence="2 3" key="1">
    <citation type="submission" date="2021-01" db="EMBL/GenBank/DDBJ databases">
        <title>Whole genome shotgun sequence of Actinoplanes deccanensis NBRC 13994.</title>
        <authorList>
            <person name="Komaki H."/>
            <person name="Tamura T."/>
        </authorList>
    </citation>
    <scope>NUCLEOTIDE SEQUENCE [LARGE SCALE GENOMIC DNA]</scope>
    <source>
        <strain evidence="2 3">NBRC 13994</strain>
    </source>
</reference>
<feature type="compositionally biased region" description="Polar residues" evidence="1">
    <location>
        <begin position="1"/>
        <end position="13"/>
    </location>
</feature>
<accession>A0ABQ3XZS3</accession>
<comment type="caution">
    <text evidence="2">The sequence shown here is derived from an EMBL/GenBank/DDBJ whole genome shotgun (WGS) entry which is preliminary data.</text>
</comment>
<keyword evidence="3" id="KW-1185">Reference proteome</keyword>